<evidence type="ECO:0000256" key="1">
    <source>
        <dbReference type="SAM" id="MobiDB-lite"/>
    </source>
</evidence>
<sequence>MNHLDNLKLGQDMLLHQVEGYWEALTDAARELYHGAGREHQPPSVESIVDLTQSDQDGNEV</sequence>
<dbReference type="AlphaFoldDB" id="A0A843XSD0"/>
<reference evidence="2" key="1">
    <citation type="submission" date="2017-07" db="EMBL/GenBank/DDBJ databases">
        <title>Taro Niue Genome Assembly and Annotation.</title>
        <authorList>
            <person name="Atibalentja N."/>
            <person name="Keating K."/>
            <person name="Fields C.J."/>
        </authorList>
    </citation>
    <scope>NUCLEOTIDE SEQUENCE</scope>
    <source>
        <strain evidence="2">Niue_2</strain>
        <tissue evidence="2">Leaf</tissue>
    </source>
</reference>
<proteinExistence type="predicted"/>
<organism evidence="2 3">
    <name type="scientific">Colocasia esculenta</name>
    <name type="common">Wild taro</name>
    <name type="synonym">Arum esculentum</name>
    <dbReference type="NCBI Taxonomy" id="4460"/>
    <lineage>
        <taxon>Eukaryota</taxon>
        <taxon>Viridiplantae</taxon>
        <taxon>Streptophyta</taxon>
        <taxon>Embryophyta</taxon>
        <taxon>Tracheophyta</taxon>
        <taxon>Spermatophyta</taxon>
        <taxon>Magnoliopsida</taxon>
        <taxon>Liliopsida</taxon>
        <taxon>Araceae</taxon>
        <taxon>Aroideae</taxon>
        <taxon>Colocasieae</taxon>
        <taxon>Colocasia</taxon>
    </lineage>
</organism>
<keyword evidence="3" id="KW-1185">Reference proteome</keyword>
<evidence type="ECO:0000313" key="3">
    <source>
        <dbReference type="Proteomes" id="UP000652761"/>
    </source>
</evidence>
<protein>
    <submittedName>
        <fullName evidence="2">Uncharacterized protein</fullName>
    </submittedName>
</protein>
<name>A0A843XSD0_COLES</name>
<gene>
    <name evidence="2" type="ORF">Taro_054812</name>
</gene>
<feature type="compositionally biased region" description="Polar residues" evidence="1">
    <location>
        <begin position="50"/>
        <end position="61"/>
    </location>
</feature>
<comment type="caution">
    <text evidence="2">The sequence shown here is derived from an EMBL/GenBank/DDBJ whole genome shotgun (WGS) entry which is preliminary data.</text>
</comment>
<dbReference type="Proteomes" id="UP000652761">
    <property type="component" value="Unassembled WGS sequence"/>
</dbReference>
<feature type="region of interest" description="Disordered" evidence="1">
    <location>
        <begin position="36"/>
        <end position="61"/>
    </location>
</feature>
<evidence type="ECO:0000313" key="2">
    <source>
        <dbReference type="EMBL" id="MQM21767.1"/>
    </source>
</evidence>
<dbReference type="EMBL" id="NMUH01011560">
    <property type="protein sequence ID" value="MQM21767.1"/>
    <property type="molecule type" value="Genomic_DNA"/>
</dbReference>
<accession>A0A843XSD0</accession>